<protein>
    <submittedName>
        <fullName evidence="2">Uncharacterized protein</fullName>
    </submittedName>
</protein>
<evidence type="ECO:0000313" key="6">
    <source>
        <dbReference type="Proteomes" id="UP000483672"/>
    </source>
</evidence>
<dbReference type="AlphaFoldDB" id="A0A6G1LQJ1"/>
<feature type="region of interest" description="Disordered" evidence="1">
    <location>
        <begin position="41"/>
        <end position="103"/>
    </location>
</feature>
<dbReference type="Proteomes" id="UP000483672">
    <property type="component" value="Unassembled WGS sequence"/>
</dbReference>
<evidence type="ECO:0000313" key="2">
    <source>
        <dbReference type="EMBL" id="KAF3156469.1"/>
    </source>
</evidence>
<dbReference type="Proteomes" id="UP000614610">
    <property type="component" value="Unassembled WGS sequence"/>
</dbReference>
<reference evidence="5 6" key="1">
    <citation type="submission" date="2019-06" db="EMBL/GenBank/DDBJ databases">
        <authorList>
            <person name="Palmer J.M."/>
        </authorList>
    </citation>
    <scope>NUCLEOTIDE SEQUENCE [LARGE SCALE GENOMIC DNA]</scope>
    <source>
        <strain evidence="3 6">TWF191</strain>
        <strain evidence="4">TWF679</strain>
        <strain evidence="2 5">TWF788</strain>
    </source>
</reference>
<feature type="compositionally biased region" description="Basic residues" evidence="1">
    <location>
        <begin position="51"/>
        <end position="61"/>
    </location>
</feature>
<proteinExistence type="predicted"/>
<organism evidence="2 5">
    <name type="scientific">Orbilia oligospora</name>
    <name type="common">Nematode-trapping fungus</name>
    <name type="synonym">Arthrobotrys oligospora</name>
    <dbReference type="NCBI Taxonomy" id="2813651"/>
    <lineage>
        <taxon>Eukaryota</taxon>
        <taxon>Fungi</taxon>
        <taxon>Dikarya</taxon>
        <taxon>Ascomycota</taxon>
        <taxon>Pezizomycotina</taxon>
        <taxon>Orbiliomycetes</taxon>
        <taxon>Orbiliales</taxon>
        <taxon>Orbiliaceae</taxon>
        <taxon>Orbilia</taxon>
    </lineage>
</organism>
<dbReference type="EMBL" id="WIPF01000088">
    <property type="protein sequence ID" value="KAF3211424.1"/>
    <property type="molecule type" value="Genomic_DNA"/>
</dbReference>
<feature type="compositionally biased region" description="Polar residues" evidence="1">
    <location>
        <begin position="72"/>
        <end position="82"/>
    </location>
</feature>
<accession>A0A6G1LQJ1</accession>
<evidence type="ECO:0000256" key="1">
    <source>
        <dbReference type="SAM" id="MobiDB-lite"/>
    </source>
</evidence>
<evidence type="ECO:0000313" key="5">
    <source>
        <dbReference type="Proteomes" id="UP000479691"/>
    </source>
</evidence>
<comment type="caution">
    <text evidence="2">The sequence shown here is derived from an EMBL/GenBank/DDBJ whole genome shotgun (WGS) entry which is preliminary data.</text>
</comment>
<gene>
    <name evidence="3" type="ORF">TWF191_010767</name>
    <name evidence="4" type="ORF">TWF679_008053</name>
    <name evidence="2" type="ORF">TWF788_005622</name>
</gene>
<dbReference type="EMBL" id="JAABOE010000269">
    <property type="protein sequence ID" value="KAF3156469.1"/>
    <property type="molecule type" value="Genomic_DNA"/>
</dbReference>
<name>A0A6G1LQJ1_ORBOL</name>
<dbReference type="EMBL" id="WIWT01000005">
    <property type="protein sequence ID" value="KAF3221363.1"/>
    <property type="molecule type" value="Genomic_DNA"/>
</dbReference>
<evidence type="ECO:0000313" key="4">
    <source>
        <dbReference type="EMBL" id="KAF3221363.1"/>
    </source>
</evidence>
<evidence type="ECO:0000313" key="3">
    <source>
        <dbReference type="EMBL" id="KAF3211424.1"/>
    </source>
</evidence>
<sequence>MKMLQLREARRAGERECRCARQWKNGNGETRRGARWMTTGRIQQSTARSMQRFKRKGKGRKVKGDNGPDGTTAVSDSDTEVVNGSRGRLGDDDGDDGGGDGVVVDEMDECVMGVMGRGKGKVKLIKGRGSWSW</sequence>
<dbReference type="Proteomes" id="UP000479691">
    <property type="component" value="Unassembled WGS sequence"/>
</dbReference>
<feature type="compositionally biased region" description="Acidic residues" evidence="1">
    <location>
        <begin position="92"/>
        <end position="103"/>
    </location>
</feature>